<sequence>MAFPDNNSLELAEGDPEAFIVRIGSGNPSSSTRSFITHHDNVADQDWVFKNFLRSKGNRETVLKNVVFRSGVNDPSSSSSTTNPPQHANGNQPAWLDLNSYQPLYHASLRGDWDAAKNFLDADPNAVTARITRFSMTALHVAACEGHSDFVEKLAQLMPVEALEMVDEFGRTALHYAAFSGILKAAIAQVKKNPNLTSILDSQGWTPLLRACVFGFAINKDLIWYLFLVTKDDGPGRPFTGPCSPYLVETLAGSGHLDILLYLLEHYPDLATAPITDKPPRIYLLSLLALTPLNFLSCSRLGFWERLIYSLIPIPKNCCQPPDHVKSIVENPNEGSQHHNQAHNVLQWLRRLVRVAIGRITPSIIKRLQDAKIRHHCADELVTLACKKICELHGSLLFDRFGESLILESAANSGITEIVKTMLHFCPDLLWATKADELFMLHVAIEHRQEEIFNLLCKTNAHLKFTSGQNTLLHRVAKLAPLPQLSVSSPALQMQRELQWFRAVEKLINPCLTNLKDKDGRTPREIFTKEHKTLAEAGEKWMKDTSNSCMIVSTLIATFVFAAAFTVPGGNDEAGLPIFLWTQSFLVFVVSDALALFSSITSLLIFFSILTARYAEDDFHMLLPKKLIIGLASLFFSIATMMVAFGATLLIVLSKRVDWVAIPIILLASVPVSIFVLLQFPLFIEMYRSTFGNRIFIKRLKDTKHRHLCPVELVKQVFTIIIDKDGSLIKYFSGEAGLVFNATSCGIIEMLRIIFQFCPDLIWLSKNGKSFIHTAIKHRQENVFNFLSEKNARNKIQSDRSIKSWPILHLAAKLAPYPQLSSVSGAALQMQRELQWFKAVEKLVRPHALSTRNEEKTTPRELFTKEHKAAGNGWRIQQTLA</sequence>
<evidence type="ECO:0000256" key="1">
    <source>
        <dbReference type="SAM" id="MobiDB-lite"/>
    </source>
</evidence>
<feature type="compositionally biased region" description="Polar residues" evidence="1">
    <location>
        <begin position="83"/>
        <end position="92"/>
    </location>
</feature>
<keyword evidence="5" id="KW-1185">Reference proteome</keyword>
<organism evidence="4 5">
    <name type="scientific">Morus notabilis</name>
    <dbReference type="NCBI Taxonomy" id="981085"/>
    <lineage>
        <taxon>Eukaryota</taxon>
        <taxon>Viridiplantae</taxon>
        <taxon>Streptophyta</taxon>
        <taxon>Embryophyta</taxon>
        <taxon>Tracheophyta</taxon>
        <taxon>Spermatophyta</taxon>
        <taxon>Magnoliopsida</taxon>
        <taxon>eudicotyledons</taxon>
        <taxon>Gunneridae</taxon>
        <taxon>Pentapetalae</taxon>
        <taxon>rosids</taxon>
        <taxon>fabids</taxon>
        <taxon>Rosales</taxon>
        <taxon>Moraceae</taxon>
        <taxon>Moreae</taxon>
        <taxon>Morus</taxon>
    </lineage>
</organism>
<keyword evidence="2" id="KW-1133">Transmembrane helix</keyword>
<protein>
    <submittedName>
        <fullName evidence="4">Ankyrin repeat-containing protein</fullName>
    </submittedName>
</protein>
<dbReference type="PANTHER" id="PTHR24177:SF365">
    <property type="entry name" value="ANKYRIN REPEAT-CONTAINING PROTEIN NPR4-LIKE ISOFORM X1"/>
    <property type="match status" value="1"/>
</dbReference>
<dbReference type="InterPro" id="IPR036770">
    <property type="entry name" value="Ankyrin_rpt-contain_sf"/>
</dbReference>
<feature type="transmembrane region" description="Helical" evidence="2">
    <location>
        <begin position="587"/>
        <end position="615"/>
    </location>
</feature>
<evidence type="ECO:0000259" key="3">
    <source>
        <dbReference type="Pfam" id="PF13962"/>
    </source>
</evidence>
<feature type="transmembrane region" description="Helical" evidence="2">
    <location>
        <begin position="549"/>
        <end position="567"/>
    </location>
</feature>
<dbReference type="Proteomes" id="UP000030645">
    <property type="component" value="Unassembled WGS sequence"/>
</dbReference>
<feature type="transmembrane region" description="Helical" evidence="2">
    <location>
        <begin position="627"/>
        <end position="653"/>
    </location>
</feature>
<keyword evidence="2" id="KW-0472">Membrane</keyword>
<feature type="transmembrane region" description="Helical" evidence="2">
    <location>
        <begin position="659"/>
        <end position="684"/>
    </location>
</feature>
<dbReference type="GO" id="GO:0016020">
    <property type="term" value="C:membrane"/>
    <property type="evidence" value="ECO:0007669"/>
    <property type="project" value="TreeGrafter"/>
</dbReference>
<gene>
    <name evidence="4" type="ORF">L484_027383</name>
</gene>
<dbReference type="EMBL" id="KE343704">
    <property type="protein sequence ID" value="EXB38948.1"/>
    <property type="molecule type" value="Genomic_DNA"/>
</dbReference>
<dbReference type="SMART" id="SM00248">
    <property type="entry name" value="ANK"/>
    <property type="match status" value="6"/>
</dbReference>
<evidence type="ECO:0000313" key="4">
    <source>
        <dbReference type="EMBL" id="EXB38948.1"/>
    </source>
</evidence>
<accession>W9QSF2</accession>
<dbReference type="SUPFAM" id="SSF48403">
    <property type="entry name" value="Ankyrin repeat"/>
    <property type="match status" value="1"/>
</dbReference>
<feature type="domain" description="PGG" evidence="3">
    <location>
        <begin position="539"/>
        <end position="651"/>
    </location>
</feature>
<feature type="transmembrane region" description="Helical" evidence="2">
    <location>
        <begin position="282"/>
        <end position="303"/>
    </location>
</feature>
<keyword evidence="2" id="KW-0812">Transmembrane</keyword>
<dbReference type="AlphaFoldDB" id="W9QSF2"/>
<dbReference type="PANTHER" id="PTHR24177">
    <property type="entry name" value="CASKIN"/>
    <property type="match status" value="1"/>
</dbReference>
<dbReference type="Pfam" id="PF13962">
    <property type="entry name" value="PGG"/>
    <property type="match status" value="1"/>
</dbReference>
<dbReference type="STRING" id="981085.W9QSF2"/>
<evidence type="ECO:0000256" key="2">
    <source>
        <dbReference type="SAM" id="Phobius"/>
    </source>
</evidence>
<dbReference type="Gene3D" id="1.25.40.20">
    <property type="entry name" value="Ankyrin repeat-containing domain"/>
    <property type="match status" value="2"/>
</dbReference>
<name>W9QSF2_9ROSA</name>
<evidence type="ECO:0000313" key="5">
    <source>
        <dbReference type="Proteomes" id="UP000030645"/>
    </source>
</evidence>
<dbReference type="InterPro" id="IPR002110">
    <property type="entry name" value="Ankyrin_rpt"/>
</dbReference>
<dbReference type="eggNOG" id="KOG0504">
    <property type="taxonomic scope" value="Eukaryota"/>
</dbReference>
<reference evidence="5" key="1">
    <citation type="submission" date="2013-01" db="EMBL/GenBank/DDBJ databases">
        <title>Draft Genome Sequence of a Mulberry Tree, Morus notabilis C.K. Schneid.</title>
        <authorList>
            <person name="He N."/>
            <person name="Zhao S."/>
        </authorList>
    </citation>
    <scope>NUCLEOTIDE SEQUENCE</scope>
</reference>
<feature type="region of interest" description="Disordered" evidence="1">
    <location>
        <begin position="72"/>
        <end position="93"/>
    </location>
</feature>
<proteinExistence type="predicted"/>
<dbReference type="Pfam" id="PF12796">
    <property type="entry name" value="Ank_2"/>
    <property type="match status" value="1"/>
</dbReference>
<dbReference type="InterPro" id="IPR026961">
    <property type="entry name" value="PGG_dom"/>
</dbReference>